<sequence length="184" mass="20739">MAAAMNSALHQKPAEELDFRWCAVVPNEVCGNYVPFLRLEKHPGCLLDQVRHRCQIQPAEARSGRRPTRAAGRRRRRTRGAPASSWSGRPTRRAARVRRSRRTSCPPWRRSPRTPGTGTAPSPAPPRRTPSAPRRCQAAHRRTEPHCLPPPPSPRRDRPRAPRRTRGRTSRLRPVGAARTPPPP</sequence>
<dbReference type="AlphaFoldDB" id="A0A0A8ZRF1"/>
<evidence type="ECO:0000313" key="2">
    <source>
        <dbReference type="EMBL" id="JAD40258.1"/>
    </source>
</evidence>
<dbReference type="EMBL" id="GBRH01257637">
    <property type="protein sequence ID" value="JAD40258.1"/>
    <property type="molecule type" value="Transcribed_RNA"/>
</dbReference>
<protein>
    <submittedName>
        <fullName evidence="2">Uncharacterized protein</fullName>
    </submittedName>
</protein>
<accession>A0A0A8ZRF1</accession>
<feature type="compositionally biased region" description="Basic residues" evidence="1">
    <location>
        <begin position="161"/>
        <end position="171"/>
    </location>
</feature>
<evidence type="ECO:0000256" key="1">
    <source>
        <dbReference type="SAM" id="MobiDB-lite"/>
    </source>
</evidence>
<feature type="compositionally biased region" description="Basic residues" evidence="1">
    <location>
        <begin position="64"/>
        <end position="79"/>
    </location>
</feature>
<feature type="compositionally biased region" description="Low complexity" evidence="1">
    <location>
        <begin position="103"/>
        <end position="121"/>
    </location>
</feature>
<feature type="region of interest" description="Disordered" evidence="1">
    <location>
        <begin position="58"/>
        <end position="184"/>
    </location>
</feature>
<reference evidence="2" key="1">
    <citation type="submission" date="2014-09" db="EMBL/GenBank/DDBJ databases">
        <authorList>
            <person name="Magalhaes I.L.F."/>
            <person name="Oliveira U."/>
            <person name="Santos F.R."/>
            <person name="Vidigal T.H.D.A."/>
            <person name="Brescovit A.D."/>
            <person name="Santos A.J."/>
        </authorList>
    </citation>
    <scope>NUCLEOTIDE SEQUENCE</scope>
    <source>
        <tissue evidence="2">Shoot tissue taken approximately 20 cm above the soil surface</tissue>
    </source>
</reference>
<feature type="compositionally biased region" description="Basic residues" evidence="1">
    <location>
        <begin position="90"/>
        <end position="102"/>
    </location>
</feature>
<name>A0A0A8ZRF1_ARUDO</name>
<organism evidence="2">
    <name type="scientific">Arundo donax</name>
    <name type="common">Giant reed</name>
    <name type="synonym">Donax arundinaceus</name>
    <dbReference type="NCBI Taxonomy" id="35708"/>
    <lineage>
        <taxon>Eukaryota</taxon>
        <taxon>Viridiplantae</taxon>
        <taxon>Streptophyta</taxon>
        <taxon>Embryophyta</taxon>
        <taxon>Tracheophyta</taxon>
        <taxon>Spermatophyta</taxon>
        <taxon>Magnoliopsida</taxon>
        <taxon>Liliopsida</taxon>
        <taxon>Poales</taxon>
        <taxon>Poaceae</taxon>
        <taxon>PACMAD clade</taxon>
        <taxon>Arundinoideae</taxon>
        <taxon>Arundineae</taxon>
        <taxon>Arundo</taxon>
    </lineage>
</organism>
<reference evidence="2" key="2">
    <citation type="journal article" date="2015" name="Data Brief">
        <title>Shoot transcriptome of the giant reed, Arundo donax.</title>
        <authorList>
            <person name="Barrero R.A."/>
            <person name="Guerrero F.D."/>
            <person name="Moolhuijzen P."/>
            <person name="Goolsby J.A."/>
            <person name="Tidwell J."/>
            <person name="Bellgard S.E."/>
            <person name="Bellgard M.I."/>
        </authorList>
    </citation>
    <scope>NUCLEOTIDE SEQUENCE</scope>
    <source>
        <tissue evidence="2">Shoot tissue taken approximately 20 cm above the soil surface</tissue>
    </source>
</reference>
<proteinExistence type="predicted"/>